<evidence type="ECO:0000313" key="2">
    <source>
        <dbReference type="Proteomes" id="UP000756346"/>
    </source>
</evidence>
<accession>A0A9P9BSS8</accession>
<name>A0A9P9BSS8_9PEZI</name>
<comment type="caution">
    <text evidence="1">The sequence shown here is derived from an EMBL/GenBank/DDBJ whole genome shotgun (WGS) entry which is preliminary data.</text>
</comment>
<keyword evidence="2" id="KW-1185">Reference proteome</keyword>
<dbReference type="EMBL" id="JAGTJQ010000002">
    <property type="protein sequence ID" value="KAH7038200.1"/>
    <property type="molecule type" value="Genomic_DNA"/>
</dbReference>
<organism evidence="1 2">
    <name type="scientific">Microdochium trichocladiopsis</name>
    <dbReference type="NCBI Taxonomy" id="1682393"/>
    <lineage>
        <taxon>Eukaryota</taxon>
        <taxon>Fungi</taxon>
        <taxon>Dikarya</taxon>
        <taxon>Ascomycota</taxon>
        <taxon>Pezizomycotina</taxon>
        <taxon>Sordariomycetes</taxon>
        <taxon>Xylariomycetidae</taxon>
        <taxon>Xylariales</taxon>
        <taxon>Microdochiaceae</taxon>
        <taxon>Microdochium</taxon>
    </lineage>
</organism>
<dbReference type="Proteomes" id="UP000756346">
    <property type="component" value="Unassembled WGS sequence"/>
</dbReference>
<gene>
    <name evidence="1" type="ORF">B0I36DRAFT_346204</name>
</gene>
<proteinExistence type="predicted"/>
<dbReference type="GeneID" id="70185977"/>
<protein>
    <submittedName>
        <fullName evidence="1">Uncharacterized protein</fullName>
    </submittedName>
</protein>
<dbReference type="RefSeq" id="XP_046017321.1">
    <property type="nucleotide sequence ID" value="XM_046156431.1"/>
</dbReference>
<evidence type="ECO:0000313" key="1">
    <source>
        <dbReference type="EMBL" id="KAH7038200.1"/>
    </source>
</evidence>
<reference evidence="1" key="1">
    <citation type="journal article" date="2021" name="Nat. Commun.">
        <title>Genetic determinants of endophytism in the Arabidopsis root mycobiome.</title>
        <authorList>
            <person name="Mesny F."/>
            <person name="Miyauchi S."/>
            <person name="Thiergart T."/>
            <person name="Pickel B."/>
            <person name="Atanasova L."/>
            <person name="Karlsson M."/>
            <person name="Huettel B."/>
            <person name="Barry K.W."/>
            <person name="Haridas S."/>
            <person name="Chen C."/>
            <person name="Bauer D."/>
            <person name="Andreopoulos W."/>
            <person name="Pangilinan J."/>
            <person name="LaButti K."/>
            <person name="Riley R."/>
            <person name="Lipzen A."/>
            <person name="Clum A."/>
            <person name="Drula E."/>
            <person name="Henrissat B."/>
            <person name="Kohler A."/>
            <person name="Grigoriev I.V."/>
            <person name="Martin F.M."/>
            <person name="Hacquard S."/>
        </authorList>
    </citation>
    <scope>NUCLEOTIDE SEQUENCE</scope>
    <source>
        <strain evidence="1">MPI-CAGE-CH-0230</strain>
    </source>
</reference>
<sequence length="115" mass="12986">MPISNGFAFVTVIAHTHAYTNDRPPTLPPDLAWGLSRAWRSPPRPRPDQPLAKWWWPNGIKRNGFAASFVPKTISTVGKRTSRYLEVAGRGSYHVHKKQQHLILLTSPSVDKVIH</sequence>
<dbReference type="AlphaFoldDB" id="A0A9P9BSS8"/>